<keyword evidence="5" id="KW-1185">Reference proteome</keyword>
<dbReference type="PANTHER" id="PTHR32305">
    <property type="match status" value="1"/>
</dbReference>
<dbReference type="InterPro" id="IPR056823">
    <property type="entry name" value="TEN-like_YD-shell"/>
</dbReference>
<reference evidence="5" key="1">
    <citation type="journal article" date="2019" name="Int. J. Syst. Evol. Microbiol.">
        <title>The Global Catalogue of Microorganisms (GCM) 10K type strain sequencing project: providing services to taxonomists for standard genome sequencing and annotation.</title>
        <authorList>
            <consortium name="The Broad Institute Genomics Platform"/>
            <consortium name="The Broad Institute Genome Sequencing Center for Infectious Disease"/>
            <person name="Wu L."/>
            <person name="Ma J."/>
        </authorList>
    </citation>
    <scope>NUCLEOTIDE SEQUENCE [LARGE SCALE GENOMIC DNA]</scope>
    <source>
        <strain evidence="5">KCTC 42730</strain>
    </source>
</reference>
<feature type="chain" id="PRO_5046909515" evidence="2">
    <location>
        <begin position="39"/>
        <end position="1625"/>
    </location>
</feature>
<dbReference type="InterPro" id="IPR022385">
    <property type="entry name" value="Rhs_assc_core"/>
</dbReference>
<feature type="domain" description="Teneurin-like YD-shell" evidence="3">
    <location>
        <begin position="1044"/>
        <end position="1149"/>
    </location>
</feature>
<evidence type="ECO:0000256" key="2">
    <source>
        <dbReference type="SAM" id="SignalP"/>
    </source>
</evidence>
<evidence type="ECO:0000259" key="3">
    <source>
        <dbReference type="Pfam" id="PF25023"/>
    </source>
</evidence>
<dbReference type="Pfam" id="PF25023">
    <property type="entry name" value="TEN_YD-shell"/>
    <property type="match status" value="2"/>
</dbReference>
<accession>A0ABV7CJI7</accession>
<comment type="caution">
    <text evidence="4">The sequence shown here is derived from an EMBL/GenBank/DDBJ whole genome shotgun (WGS) entry which is preliminary data.</text>
</comment>
<dbReference type="NCBIfam" id="TIGR03696">
    <property type="entry name" value="Rhs_assc_core"/>
    <property type="match status" value="1"/>
</dbReference>
<proteinExistence type="predicted"/>
<gene>
    <name evidence="4" type="ORF">ACFOEE_09565</name>
</gene>
<keyword evidence="1" id="KW-0677">Repeat</keyword>
<dbReference type="PANTHER" id="PTHR32305:SF15">
    <property type="entry name" value="PROTEIN RHSA-RELATED"/>
    <property type="match status" value="1"/>
</dbReference>
<feature type="signal peptide" evidence="2">
    <location>
        <begin position="1"/>
        <end position="38"/>
    </location>
</feature>
<dbReference type="InterPro" id="IPR050708">
    <property type="entry name" value="T6SS_VgrG/RHS"/>
</dbReference>
<keyword evidence="2" id="KW-0732">Signal</keyword>
<dbReference type="Gene3D" id="2.180.10.10">
    <property type="entry name" value="RHS repeat-associated core"/>
    <property type="match status" value="3"/>
</dbReference>
<evidence type="ECO:0000313" key="4">
    <source>
        <dbReference type="EMBL" id="MFC3032764.1"/>
    </source>
</evidence>
<dbReference type="Proteomes" id="UP001595453">
    <property type="component" value="Unassembled WGS sequence"/>
</dbReference>
<feature type="domain" description="Teneurin-like YD-shell" evidence="3">
    <location>
        <begin position="1162"/>
        <end position="1474"/>
    </location>
</feature>
<evidence type="ECO:0000313" key="5">
    <source>
        <dbReference type="Proteomes" id="UP001595453"/>
    </source>
</evidence>
<dbReference type="EMBL" id="JBHRSD010000014">
    <property type="protein sequence ID" value="MFC3032764.1"/>
    <property type="molecule type" value="Genomic_DNA"/>
</dbReference>
<name>A0ABV7CJI7_9GAMM</name>
<sequence>MDMHNQYKGVMKRFTYAGKFAVLILSSTILTLTPLARANTDPLVTKEVSDILTQAIEPGVFVEDVPTFKMHFKEKTPKNGFFADTVVVPGTNLSDMILDRLKVNEAITPETTALFGETIDPNTGVFSMQHIDVNIPGNSKLPVELRRIFRGARYAYNSSLSLGDWQLGIPSYSTTIIQDPFNHTYSGAWGKGKLCSGELNPDQIGVGPNSILNPGDYWSGDTLDIPGVETAKVLYKQATGINKYVNNWKLTCYTVSSDPMERIKATSPEGITYHFGQPKLIPTQPISASNGVGLDEVVSRYNAFMLVTKISDRFGNEVNFTYSDGQLTQISSNDGRAITLTYEKNPYGKYRVKTVSANGQTWQYAYINANHAVKADQLVRVTRPDGRSWQFTLDKVNRGSAGSVTDREYFYQYDYTPDGIVTRLLRIEESQCLDISYNPLQSASVIHPNGAKLDLGFKTIRFGRSEVPKVKAHNVYDVHANDLCFLSNSIVSKSISQAGLSPLNWSYSYSQNKGKWAGVTGGQALTGLYQTPTGYNAMDLRSTTINNPDGSKTVHVFSRKWDYTDGQEVATEYYDNDGSTLLQRKERSFTNVSTGASPDYYSYTGPEHAWSFLFDNPAPHANYVNKTKEVTYNYENGLYDSYTLVYSNFNAYGAPGKITEYNSLGNQQRHTLQTYTHDTTNWLLNLPASKALSTNGSTYTTVEQTNYYAPNHTYKSLPYQTYKFGQLESTFASYHPDGNLKQQNLNAPNRWIYFENYKRGKPQVIKVPQRYTASCTNPATCYMSASLNINNDGTVAQVVDLNGNQTNYMYDNMSRLTKVTPKDTKWAATSISYTTENGLFTRTESKGNFRSKTNYDGLLRPILTQEWDATVAGSNRYLKQSFNAYNKTTFKSYFSSNSNETKGIATRYDGLQRVTRTFNTVNNTGTDYHYQAGNEIQMTDAKGNSTFTTYHAWGTPEHSLPSKIESPENITTTISYNVFNNPTSISQGSVNEIRTYNAQQRLCRSSRPDVGSTAYNYNAIGELIWEAKGASGSTSVCDEGAVLGTQKVTYSYDNLGKVRTMAFGDGTPTRTFTLDKQGNLNQLVAGTATWSYNYNSKHLLETELLKIDTKSLNLKWTYNNLGHIDSLTYPTGRVVSFNPNALGQARQAGSFASSVSYYPDSKINQFNYGNGIVRKYQLDALNRPQTLRDYYATTNYVDFTHGYDNNDNIISVTDSVDTQYNLTLSYDSANRLKSANGKWGAGSFVYDTVGNITKQQLGNFVLNYAYANNRLASVSGSQTRNFSYDARGNVTNNGLRGFNFNLANQLVSSATLSYVYDGHDRLVKRNYNGAISYPMYSQTGKLLHEVNSDGSSTDYVYLSASLIAKVKGNATSYVHADLLGSPRLETDTNRAVVSNSRQHYQPYGNRIPTSNFTDIGFTGHKHDGELGLTYMQARYYDPVIGRFYSNDPVDAMGHLNTPNGIHGFNRYTYGNNNPFKYTDPTGKSSYNPQRMAVEMARTQGEAKAIHASYTTPRSGSDTTKIVAGAALSLTGNIVAGAITMGEGLTGESLVEQAALALDIEPETASNLALGADLLGGMKGVAESIKKIGDNFGPATINKMQEGAVEATAQGAVLGNDIDKSIEETK</sequence>
<dbReference type="RefSeq" id="WP_377123583.1">
    <property type="nucleotide sequence ID" value="NZ_JBHRSD010000014.1"/>
</dbReference>
<protein>
    <submittedName>
        <fullName evidence="4">RHS repeat domain-containing protein</fullName>
    </submittedName>
</protein>
<evidence type="ECO:0000256" key="1">
    <source>
        <dbReference type="ARBA" id="ARBA00022737"/>
    </source>
</evidence>
<organism evidence="4 5">
    <name type="scientific">Pseudoalteromonas fenneropenaei</name>
    <dbReference type="NCBI Taxonomy" id="1737459"/>
    <lineage>
        <taxon>Bacteria</taxon>
        <taxon>Pseudomonadati</taxon>
        <taxon>Pseudomonadota</taxon>
        <taxon>Gammaproteobacteria</taxon>
        <taxon>Alteromonadales</taxon>
        <taxon>Pseudoalteromonadaceae</taxon>
        <taxon>Pseudoalteromonas</taxon>
    </lineage>
</organism>